<feature type="region of interest" description="Disordered" evidence="2">
    <location>
        <begin position="193"/>
        <end position="385"/>
    </location>
</feature>
<gene>
    <name evidence="3" type="ORF">SteCoe_4721</name>
</gene>
<feature type="coiled-coil region" evidence="1">
    <location>
        <begin position="403"/>
        <end position="456"/>
    </location>
</feature>
<feature type="coiled-coil region" evidence="1">
    <location>
        <begin position="608"/>
        <end position="635"/>
    </location>
</feature>
<accession>A0A1R2CTY5</accession>
<feature type="compositionally biased region" description="Basic and acidic residues" evidence="2">
    <location>
        <begin position="9"/>
        <end position="18"/>
    </location>
</feature>
<sequence>MSNPNFNKLSRDERWEARKRAKFSNENSFENPAGNSGPVKNPPAINFEPAPVENFRNIPETALNPISAGYSQQVINDPGNGNMNMIPINQPNPTLSPKQSLDNKRFIQQQENPVIRGRTPPSNSFFVNPVSDAELKRIKMQEEYKNFVQQDMNRKKEEVYEQQPANYNRGRGLSEQQQYEEEKKRQYNQELKRQIEEREANKRNIRQQDRAEEYFPFGRPGAGAPFRDQSGKIIAARPPKFNENDPNFNKPGARINQPVKANMDYFENYPPAYNNPGYAQPSYNPPSYNPSGQFAPPTNPYQQASYNNYPPNAAPPQQYPPYQDRNPPPYQDRNPPSYQDRNPPPYQDRNPPPYQDRNPPPRNPQFVEPPITYSGQTNFSPQPPLLQEDRFPAELDKGVDLKKLELQRALQIQIEEKKRQKEEEKRRKILEEKFEEDRLARERQQLQEEFIKEAEKKKKQINDLQSFNANKITGANNVLVVEPQRKGRRPRTPIDFPPPEPPKPMVEESKRRGQSALTRSPQQSVYPGGQNVYPPQGSDIYNPQGSNGYPPQESNIYSQQVSKPNEIPEDFISYLNSAVDRKLNVLKSEFKVQDLRQQEEITKLRQKNQANSEMNFEAQREIERLKDELRRKQMDEDIRHRELAMAMANTKSVIPQNTRLPPYEPRPLNLPRGNIDDASLSLDFAQRSLVSESKFIPLPNIQEPFPIKPASPKEKKALHLDTLFPSLPEPSSNYDTVRSSSSSIGIDNILKRNEERLKALDKINPDAQDELNKLDEILFKFSEADKKNETDDLYSKPVEQWKTPAPLLINKGDYLPSIKELEGDDTYKGGEAYFGGDSLRSLG</sequence>
<dbReference type="Proteomes" id="UP000187209">
    <property type="component" value="Unassembled WGS sequence"/>
</dbReference>
<proteinExistence type="predicted"/>
<evidence type="ECO:0000313" key="4">
    <source>
        <dbReference type="Proteomes" id="UP000187209"/>
    </source>
</evidence>
<organism evidence="3 4">
    <name type="scientific">Stentor coeruleus</name>
    <dbReference type="NCBI Taxonomy" id="5963"/>
    <lineage>
        <taxon>Eukaryota</taxon>
        <taxon>Sar</taxon>
        <taxon>Alveolata</taxon>
        <taxon>Ciliophora</taxon>
        <taxon>Postciliodesmatophora</taxon>
        <taxon>Heterotrichea</taxon>
        <taxon>Heterotrichida</taxon>
        <taxon>Stentoridae</taxon>
        <taxon>Stentor</taxon>
    </lineage>
</organism>
<comment type="caution">
    <text evidence="3">The sequence shown here is derived from an EMBL/GenBank/DDBJ whole genome shotgun (WGS) entry which is preliminary data.</text>
</comment>
<evidence type="ECO:0000256" key="1">
    <source>
        <dbReference type="SAM" id="Coils"/>
    </source>
</evidence>
<dbReference type="OrthoDB" id="8185397at2759"/>
<reference evidence="3 4" key="1">
    <citation type="submission" date="2016-11" db="EMBL/GenBank/DDBJ databases">
        <title>The macronuclear genome of Stentor coeruleus: a giant cell with tiny introns.</title>
        <authorList>
            <person name="Slabodnick M."/>
            <person name="Ruby J.G."/>
            <person name="Reiff S.B."/>
            <person name="Swart E.C."/>
            <person name="Gosai S."/>
            <person name="Prabakaran S."/>
            <person name="Witkowska E."/>
            <person name="Larue G.E."/>
            <person name="Fisher S."/>
            <person name="Freeman R.M."/>
            <person name="Gunawardena J."/>
            <person name="Chu W."/>
            <person name="Stover N.A."/>
            <person name="Gregory B.D."/>
            <person name="Nowacki M."/>
            <person name="Derisi J."/>
            <person name="Roy S.W."/>
            <person name="Marshall W.F."/>
            <person name="Sood P."/>
        </authorList>
    </citation>
    <scope>NUCLEOTIDE SEQUENCE [LARGE SCALE GENOMIC DNA]</scope>
    <source>
        <strain evidence="3">WM001</strain>
    </source>
</reference>
<dbReference type="AlphaFoldDB" id="A0A1R2CTY5"/>
<keyword evidence="1" id="KW-0175">Coiled coil</keyword>
<feature type="compositionally biased region" description="Pro residues" evidence="2">
    <location>
        <begin position="342"/>
        <end position="363"/>
    </location>
</feature>
<evidence type="ECO:0008006" key="5">
    <source>
        <dbReference type="Google" id="ProtNLM"/>
    </source>
</evidence>
<name>A0A1R2CTY5_9CILI</name>
<feature type="region of interest" description="Disordered" evidence="2">
    <location>
        <begin position="1"/>
        <end position="58"/>
    </location>
</feature>
<feature type="compositionally biased region" description="Polar residues" evidence="2">
    <location>
        <begin position="24"/>
        <end position="34"/>
    </location>
</feature>
<dbReference type="EMBL" id="MPUH01000060">
    <property type="protein sequence ID" value="OMJ92486.1"/>
    <property type="molecule type" value="Genomic_DNA"/>
</dbReference>
<feature type="region of interest" description="Disordered" evidence="2">
    <location>
        <begin position="478"/>
        <end position="558"/>
    </location>
</feature>
<feature type="compositionally biased region" description="Basic and acidic residues" evidence="2">
    <location>
        <begin position="193"/>
        <end position="213"/>
    </location>
</feature>
<evidence type="ECO:0000313" key="3">
    <source>
        <dbReference type="EMBL" id="OMJ92486.1"/>
    </source>
</evidence>
<keyword evidence="4" id="KW-1185">Reference proteome</keyword>
<feature type="compositionally biased region" description="Pro residues" evidence="2">
    <location>
        <begin position="495"/>
        <end position="504"/>
    </location>
</feature>
<feature type="compositionally biased region" description="Polar residues" evidence="2">
    <location>
        <begin position="539"/>
        <end position="558"/>
    </location>
</feature>
<protein>
    <recommendedName>
        <fullName evidence="5">CCDC66 domain-containing protein</fullName>
    </recommendedName>
</protein>
<feature type="compositionally biased region" description="Polar residues" evidence="2">
    <location>
        <begin position="515"/>
        <end position="525"/>
    </location>
</feature>
<evidence type="ECO:0000256" key="2">
    <source>
        <dbReference type="SAM" id="MobiDB-lite"/>
    </source>
</evidence>